<dbReference type="Proteomes" id="UP000016504">
    <property type="component" value="Unassembled WGS sequence"/>
</dbReference>
<comment type="caution">
    <text evidence="1">The sequence shown here is derived from an EMBL/GenBank/DDBJ whole genome shotgun (WGS) entry which is preliminary data.</text>
</comment>
<dbReference type="PATRIC" id="fig|1390371.3.peg.3335"/>
<dbReference type="AlphaFoldDB" id="U1SXK8"/>
<evidence type="ECO:0000313" key="1">
    <source>
        <dbReference type="EMBL" id="ERH56615.1"/>
    </source>
</evidence>
<reference evidence="1 2" key="1">
    <citation type="submission" date="2013-08" db="EMBL/GenBank/DDBJ databases">
        <title>Biodegradation of aromatic compounds in biofilm forming Pseudomonas isolated from sewage sludge.</title>
        <authorList>
            <person name="Qureshi A."/>
            <person name="Ghosh S."/>
            <person name="Khardenavis A.A."/>
            <person name="Kapley A."/>
            <person name="Purohit H.J."/>
        </authorList>
    </citation>
    <scope>NUCLEOTIDE SEQUENCE [LARGE SCALE GENOMIC DNA]</scope>
    <source>
        <strain evidence="1 2">EGD-AQ6</strain>
    </source>
</reference>
<dbReference type="EMBL" id="AVQG01000022">
    <property type="protein sequence ID" value="ERH56615.1"/>
    <property type="molecule type" value="Genomic_DNA"/>
</dbReference>
<accession>U1SXK8</accession>
<organism evidence="1 2">
    <name type="scientific">Pseudomonas simiae</name>
    <dbReference type="NCBI Taxonomy" id="321846"/>
    <lineage>
        <taxon>Bacteria</taxon>
        <taxon>Pseudomonadati</taxon>
        <taxon>Pseudomonadota</taxon>
        <taxon>Gammaproteobacteria</taxon>
        <taxon>Pseudomonadales</taxon>
        <taxon>Pseudomonadaceae</taxon>
        <taxon>Pseudomonas</taxon>
    </lineage>
</organism>
<proteinExistence type="predicted"/>
<gene>
    <name evidence="1" type="ORF">O204_28155</name>
</gene>
<name>U1SXK8_9PSED</name>
<protein>
    <submittedName>
        <fullName evidence="1">Uncharacterized protein</fullName>
    </submittedName>
</protein>
<sequence length="39" mass="4514">MKGLVALAAVFVSSDEERQAYQEYKDRQEGHSEDHRYIG</sequence>
<evidence type="ECO:0000313" key="2">
    <source>
        <dbReference type="Proteomes" id="UP000016504"/>
    </source>
</evidence>